<dbReference type="Pfam" id="PF00209">
    <property type="entry name" value="SNF"/>
    <property type="match status" value="1"/>
</dbReference>
<keyword evidence="7 9" id="KW-0472">Membrane</keyword>
<dbReference type="PANTHER" id="PTHR11616:SF240">
    <property type="entry name" value="BLOATED TUBULES, ISOFORM B-RELATED"/>
    <property type="match status" value="1"/>
</dbReference>
<proteinExistence type="inferred from homology"/>
<feature type="transmembrane region" description="Helical" evidence="9">
    <location>
        <begin position="303"/>
        <end position="327"/>
    </location>
</feature>
<feature type="transmembrane region" description="Helical" evidence="9">
    <location>
        <begin position="197"/>
        <end position="217"/>
    </location>
</feature>
<feature type="region of interest" description="Disordered" evidence="8">
    <location>
        <begin position="1"/>
        <end position="24"/>
    </location>
</feature>
<gene>
    <name evidence="10" type="ORF">CHILSU_LOCUS1982</name>
</gene>
<dbReference type="PANTHER" id="PTHR11616">
    <property type="entry name" value="SODIUM/CHLORIDE DEPENDENT TRANSPORTER"/>
    <property type="match status" value="1"/>
</dbReference>
<evidence type="ECO:0000256" key="7">
    <source>
        <dbReference type="ARBA" id="ARBA00023136"/>
    </source>
</evidence>
<feature type="transmembrane region" description="Helical" evidence="9">
    <location>
        <begin position="108"/>
        <end position="135"/>
    </location>
</feature>
<feature type="transmembrane region" description="Helical" evidence="9">
    <location>
        <begin position="397"/>
        <end position="417"/>
    </location>
</feature>
<sequence length="537" mass="59724">MSDTVSSRTKTLTESDGSEASEEPIISDRWSNNITYRQLVISSCIGILQLWWHPYVHDLSKLIPFIFLYNVFSIFIGYPMFYLELALGVVTKKGVLRCWDLAPMARGIGFAMILCSVLTALALGAVAAWCLALFVHSFHSFLPWLHCAASAMPACAARHRPLPLGSETPAQSFFFNFVLNLKRDGLEGGLGNVVWELTVYFVICWLLIYFIAVKRIYSYSKLVLFKDVMAYFVLVCFALGAARLNGATAMFRLCDWSVLANNMEIWRDAVEYSLVEMSVSQGALIMLGAYCPKERHRLRVTAMLAFVASKTSCMISAFVLGATHGALQYDYDANSTGTWKGASASLVLWEDFVARVPGSQFWSALLFFTLFVVALSSTALLVQTIMSSLTGRSMRKIRWAFLILTCVLFGIIGTMTLCSQGGLYILNFLMEWPVGRPRVLVAAMCAIVVTYVYGQSTFCEDVFFAVGEYPGVFMRVCWAVTPCFLVGIFLSGASAFHTREAVAGWALIALALLPMAIIMMFYAIFKCRVRNIVGNEK</sequence>
<feature type="transmembrane region" description="Helical" evidence="9">
    <location>
        <begin position="62"/>
        <end position="87"/>
    </location>
</feature>
<dbReference type="EMBL" id="OU963905">
    <property type="protein sequence ID" value="CAH0671469.1"/>
    <property type="molecule type" value="Genomic_DNA"/>
</dbReference>
<keyword evidence="6 9" id="KW-1133">Transmembrane helix</keyword>
<dbReference type="Proteomes" id="UP001153292">
    <property type="component" value="Chromosome 12"/>
</dbReference>
<accession>A0ABN8EDE0</accession>
<dbReference type="PROSITE" id="PS50267">
    <property type="entry name" value="NA_NEUROTRAN_SYMP_3"/>
    <property type="match status" value="1"/>
</dbReference>
<keyword evidence="3" id="KW-0813">Transport</keyword>
<evidence type="ECO:0000256" key="8">
    <source>
        <dbReference type="SAM" id="MobiDB-lite"/>
    </source>
</evidence>
<protein>
    <submittedName>
        <fullName evidence="10">Uncharacterized protein</fullName>
    </submittedName>
</protein>
<reference evidence="10" key="1">
    <citation type="submission" date="2021-12" db="EMBL/GenBank/DDBJ databases">
        <authorList>
            <person name="King R."/>
        </authorList>
    </citation>
    <scope>NUCLEOTIDE SEQUENCE</scope>
</reference>
<evidence type="ECO:0000313" key="10">
    <source>
        <dbReference type="EMBL" id="CAH0671469.1"/>
    </source>
</evidence>
<feature type="transmembrane region" description="Helical" evidence="9">
    <location>
        <begin position="361"/>
        <end position="385"/>
    </location>
</feature>
<feature type="transmembrane region" description="Helical" evidence="9">
    <location>
        <begin position="272"/>
        <end position="291"/>
    </location>
</feature>
<dbReference type="InterPro" id="IPR037272">
    <property type="entry name" value="SNS_sf"/>
</dbReference>
<feature type="transmembrane region" description="Helical" evidence="9">
    <location>
        <begin position="229"/>
        <end position="252"/>
    </location>
</feature>
<evidence type="ECO:0000256" key="6">
    <source>
        <dbReference type="ARBA" id="ARBA00022989"/>
    </source>
</evidence>
<comment type="similarity">
    <text evidence="2">Belongs to the sodium:neurotransmitter symporter (SNF) (TC 2.A.22) family.</text>
</comment>
<evidence type="ECO:0000256" key="9">
    <source>
        <dbReference type="SAM" id="Phobius"/>
    </source>
</evidence>
<feature type="compositionally biased region" description="Polar residues" evidence="8">
    <location>
        <begin position="1"/>
        <end position="15"/>
    </location>
</feature>
<keyword evidence="5" id="KW-0769">Symport</keyword>
<dbReference type="InterPro" id="IPR000175">
    <property type="entry name" value="Na/ntran_symport"/>
</dbReference>
<dbReference type="SUPFAM" id="SSF161070">
    <property type="entry name" value="SNF-like"/>
    <property type="match status" value="1"/>
</dbReference>
<dbReference type="PRINTS" id="PR00176">
    <property type="entry name" value="NANEUSMPORT"/>
</dbReference>
<keyword evidence="11" id="KW-1185">Reference proteome</keyword>
<evidence type="ECO:0000256" key="3">
    <source>
        <dbReference type="ARBA" id="ARBA00022448"/>
    </source>
</evidence>
<feature type="transmembrane region" description="Helical" evidence="9">
    <location>
        <begin position="437"/>
        <end position="454"/>
    </location>
</feature>
<feature type="transmembrane region" description="Helical" evidence="9">
    <location>
        <begin position="39"/>
        <end position="56"/>
    </location>
</feature>
<feature type="transmembrane region" description="Helical" evidence="9">
    <location>
        <begin position="475"/>
        <end position="496"/>
    </location>
</feature>
<keyword evidence="4 9" id="KW-0812">Transmembrane</keyword>
<evidence type="ECO:0000256" key="2">
    <source>
        <dbReference type="ARBA" id="ARBA00006459"/>
    </source>
</evidence>
<organism evidence="10 11">
    <name type="scientific">Chilo suppressalis</name>
    <name type="common">Asiatic rice borer moth</name>
    <dbReference type="NCBI Taxonomy" id="168631"/>
    <lineage>
        <taxon>Eukaryota</taxon>
        <taxon>Metazoa</taxon>
        <taxon>Ecdysozoa</taxon>
        <taxon>Arthropoda</taxon>
        <taxon>Hexapoda</taxon>
        <taxon>Insecta</taxon>
        <taxon>Pterygota</taxon>
        <taxon>Neoptera</taxon>
        <taxon>Endopterygota</taxon>
        <taxon>Lepidoptera</taxon>
        <taxon>Glossata</taxon>
        <taxon>Ditrysia</taxon>
        <taxon>Pyraloidea</taxon>
        <taxon>Crambidae</taxon>
        <taxon>Crambinae</taxon>
        <taxon>Chilo</taxon>
    </lineage>
</organism>
<evidence type="ECO:0000313" key="11">
    <source>
        <dbReference type="Proteomes" id="UP001153292"/>
    </source>
</evidence>
<name>A0ABN8EDE0_CHISP</name>
<evidence type="ECO:0000256" key="1">
    <source>
        <dbReference type="ARBA" id="ARBA00004141"/>
    </source>
</evidence>
<comment type="subcellular location">
    <subcellularLocation>
        <location evidence="1">Membrane</location>
        <topology evidence="1">Multi-pass membrane protein</topology>
    </subcellularLocation>
</comment>
<evidence type="ECO:0000256" key="4">
    <source>
        <dbReference type="ARBA" id="ARBA00022692"/>
    </source>
</evidence>
<evidence type="ECO:0000256" key="5">
    <source>
        <dbReference type="ARBA" id="ARBA00022847"/>
    </source>
</evidence>
<feature type="transmembrane region" description="Helical" evidence="9">
    <location>
        <begin position="502"/>
        <end position="525"/>
    </location>
</feature>